<dbReference type="Gramene" id="TraesROB_scaffold_086491_01G000100.1">
    <property type="protein sequence ID" value="TraesROB_scaffold_086491_01G000100.1"/>
    <property type="gene ID" value="TraesROB_scaffold_086491_01G000100"/>
</dbReference>
<organism evidence="1">
    <name type="scientific">Triticum aestivum</name>
    <name type="common">Wheat</name>
    <dbReference type="NCBI Taxonomy" id="4565"/>
    <lineage>
        <taxon>Eukaryota</taxon>
        <taxon>Viridiplantae</taxon>
        <taxon>Streptophyta</taxon>
        <taxon>Embryophyta</taxon>
        <taxon>Tracheophyta</taxon>
        <taxon>Spermatophyta</taxon>
        <taxon>Magnoliopsida</taxon>
        <taxon>Liliopsida</taxon>
        <taxon>Poales</taxon>
        <taxon>Poaceae</taxon>
        <taxon>BOP clade</taxon>
        <taxon>Pooideae</taxon>
        <taxon>Triticodae</taxon>
        <taxon>Triticeae</taxon>
        <taxon>Triticinae</taxon>
        <taxon>Triticum</taxon>
    </lineage>
</organism>
<dbReference type="Gramene" id="TraesNOR1A03G00018690.1">
    <property type="protein sequence ID" value="TraesNOR1A03G00018690.1"/>
    <property type="gene ID" value="TraesNOR1A03G00018690"/>
</dbReference>
<dbReference type="Gramene" id="TraesJUL1A03G00019770.1">
    <property type="protein sequence ID" value="TraesJUL1A03G00019770.1"/>
    <property type="gene ID" value="TraesJUL1A03G00019770"/>
</dbReference>
<dbReference type="Gramene" id="TraesCS1A02G053200.1">
    <property type="protein sequence ID" value="TraesCS1A02G053200.1"/>
    <property type="gene ID" value="TraesCS1A02G053200"/>
</dbReference>
<dbReference type="Gramene" id="TraesWEE_scaffold_219247_01G000100.1">
    <property type="protein sequence ID" value="TraesWEE_scaffold_219247_01G000100.1"/>
    <property type="gene ID" value="TraesWEE_scaffold_219247_01G000100"/>
</dbReference>
<proteinExistence type="predicted"/>
<dbReference type="Gramene" id="TraesARI1A03G00018890.1">
    <property type="protein sequence ID" value="TraesARI1A03G00018890.1"/>
    <property type="gene ID" value="TraesARI1A03G00018890"/>
</dbReference>
<dbReference type="Gramene" id="TraesPARA_EIv1.0_0089880.1">
    <property type="protein sequence ID" value="TraesPARA_EIv1.0_0089880.1.CDS"/>
    <property type="gene ID" value="TraesPARA_EIv1.0_0089880"/>
</dbReference>
<dbReference type="Gramene" id="TraesLAC1A03G00020040.1">
    <property type="protein sequence ID" value="TraesLAC1A03G00020040.1"/>
    <property type="gene ID" value="TraesLAC1A03G00020040"/>
</dbReference>
<dbReference type="AlphaFoldDB" id="A0A3B5XUL2"/>
<evidence type="ECO:0000313" key="2">
    <source>
        <dbReference type="Proteomes" id="UP000019116"/>
    </source>
</evidence>
<reference evidence="1" key="2">
    <citation type="submission" date="2018-10" db="UniProtKB">
        <authorList>
            <consortium name="EnsemblPlants"/>
        </authorList>
    </citation>
    <scope>IDENTIFICATION</scope>
</reference>
<evidence type="ECO:0000313" key="1">
    <source>
        <dbReference type="EnsemblPlants" id="TraesCS1A02G053200.1"/>
    </source>
</evidence>
<sequence>MASFVLRSAGRLLRRPVSDFVGKIRPNKHSCSKFSTVHGKHIKEEPIRTGPSIMMKLDERDCILCEAHKDIKVLLKQARDNEAWDKLLKKLLLPSSILAALAFWKTGQEMPVENIPPN</sequence>
<dbReference type="GeneID" id="123084633"/>
<protein>
    <submittedName>
        <fullName evidence="1">Uncharacterized protein</fullName>
    </submittedName>
</protein>
<dbReference type="KEGG" id="taes:123084633"/>
<dbReference type="Gramene" id="TraesMAC1A03G00018750.1">
    <property type="protein sequence ID" value="TraesMAC1A03G00018750.1"/>
    <property type="gene ID" value="TraesMAC1A03G00018750"/>
</dbReference>
<keyword evidence="2" id="KW-1185">Reference proteome</keyword>
<dbReference type="Gramene" id="TraesSYM1A03G00019290.1">
    <property type="protein sequence ID" value="TraesSYM1A03G00019290.1"/>
    <property type="gene ID" value="TraesSYM1A03G00019290"/>
</dbReference>
<dbReference type="Gramene" id="TraesJAG1A03G00018760.1">
    <property type="protein sequence ID" value="TraesJAG1A03G00018760.1"/>
    <property type="gene ID" value="TraesJAG1A03G00018760"/>
</dbReference>
<name>A0A3B5XUL2_WHEAT</name>
<dbReference type="Gramene" id="TraesCS1A03G0132700.1">
    <property type="protein sequence ID" value="TraesCS1A03G0132700.1.CDS"/>
    <property type="gene ID" value="TraesCS1A03G0132700"/>
</dbReference>
<dbReference type="RefSeq" id="XP_044362081.1">
    <property type="nucleotide sequence ID" value="XM_044506146.1"/>
</dbReference>
<reference evidence="1" key="1">
    <citation type="submission" date="2018-08" db="EMBL/GenBank/DDBJ databases">
        <authorList>
            <person name="Rossello M."/>
        </authorList>
    </citation>
    <scope>NUCLEOTIDE SEQUENCE [LARGE SCALE GENOMIC DNA]</scope>
    <source>
        <strain evidence="1">cv. Chinese Spring</strain>
    </source>
</reference>
<dbReference type="Gramene" id="TraesCLE_scaffold_214563_01G000100.1">
    <property type="protein sequence ID" value="TraesCLE_scaffold_214563_01G000100.1"/>
    <property type="gene ID" value="TraesCLE_scaffold_214563_01G000100"/>
</dbReference>
<dbReference type="EnsemblPlants" id="TraesCS1A02G053200.1">
    <property type="protein sequence ID" value="TraesCS1A02G053200.1"/>
    <property type="gene ID" value="TraesCS1A02G053200"/>
</dbReference>
<accession>A0A3B5XUL2</accession>
<gene>
    <name evidence="1" type="primary">LOC123084633</name>
</gene>
<dbReference type="Gramene" id="TraesCAD_scaffold_283847_01G000100.1">
    <property type="protein sequence ID" value="TraesCAD_scaffold_283847_01G000100.1"/>
    <property type="gene ID" value="TraesCAD_scaffold_283847_01G000100"/>
</dbReference>
<dbReference type="Gramene" id="TraesSTA1A03G00017620.1">
    <property type="protein sequence ID" value="TraesSTA1A03G00017620.1"/>
    <property type="gene ID" value="TraesSTA1A03G00017620"/>
</dbReference>
<dbReference type="Proteomes" id="UP000019116">
    <property type="component" value="Chromosome 1A"/>
</dbReference>
<dbReference type="Gramene" id="TraesLDM1A03G00019450.1">
    <property type="protein sequence ID" value="TraesLDM1A03G00019450.1"/>
    <property type="gene ID" value="TraesLDM1A03G00019450"/>
</dbReference>